<evidence type="ECO:0000313" key="1">
    <source>
        <dbReference type="EMBL" id="EGD23961.1"/>
    </source>
</evidence>
<protein>
    <recommendedName>
        <fullName evidence="3">Phage terminase, large subunit</fullName>
    </recommendedName>
</protein>
<dbReference type="HOGENOM" id="CLU_030716_1_0_11"/>
<gene>
    <name evidence="1" type="ORF">HMPREF0724_12169</name>
</gene>
<dbReference type="AlphaFoldDB" id="E9T0L0"/>
<evidence type="ECO:0000313" key="2">
    <source>
        <dbReference type="Proteomes" id="UP000004245"/>
    </source>
</evidence>
<dbReference type="InterPro" id="IPR027417">
    <property type="entry name" value="P-loop_NTPase"/>
</dbReference>
<name>E9T0L0_RHOHA</name>
<organism evidence="1 2">
    <name type="scientific">Prescottella equi ATCC 33707</name>
    <dbReference type="NCBI Taxonomy" id="525370"/>
    <lineage>
        <taxon>Bacteria</taxon>
        <taxon>Bacillati</taxon>
        <taxon>Actinomycetota</taxon>
        <taxon>Actinomycetes</taxon>
        <taxon>Mycobacteriales</taxon>
        <taxon>Nocardiaceae</taxon>
        <taxon>Prescottella</taxon>
    </lineage>
</organism>
<comment type="caution">
    <text evidence="1">The sequence shown here is derived from an EMBL/GenBank/DDBJ whole genome shotgun (WGS) entry which is preliminary data.</text>
</comment>
<keyword evidence="2" id="KW-1185">Reference proteome</keyword>
<dbReference type="Gene3D" id="3.40.50.300">
    <property type="entry name" value="P-loop containing nucleotide triphosphate hydrolases"/>
    <property type="match status" value="1"/>
</dbReference>
<proteinExistence type="predicted"/>
<dbReference type="Proteomes" id="UP000004245">
    <property type="component" value="Unassembled WGS sequence"/>
</dbReference>
<evidence type="ECO:0008006" key="3">
    <source>
        <dbReference type="Google" id="ProtNLM"/>
    </source>
</evidence>
<dbReference type="EMBL" id="ADNW02000010">
    <property type="protein sequence ID" value="EGD23961.1"/>
    <property type="molecule type" value="Genomic_DNA"/>
</dbReference>
<reference evidence="1" key="1">
    <citation type="submission" date="2011-01" db="EMBL/GenBank/DDBJ databases">
        <authorList>
            <person name="Muzny D."/>
            <person name="Qin X."/>
            <person name="Buhay C."/>
            <person name="Dugan-Rocha S."/>
            <person name="Ding Y."/>
            <person name="Chen G."/>
            <person name="Hawes A."/>
            <person name="Holder M."/>
            <person name="Jhangiani S."/>
            <person name="Johnson A."/>
            <person name="Khan Z."/>
            <person name="Li Z."/>
            <person name="Liu W."/>
            <person name="Liu X."/>
            <person name="Perez L."/>
            <person name="Shen H."/>
            <person name="Wang Q."/>
            <person name="Watt J."/>
            <person name="Xi L."/>
            <person name="Xin Y."/>
            <person name="Zhou J."/>
            <person name="Deng J."/>
            <person name="Jiang H."/>
            <person name="Liu Y."/>
            <person name="Qu J."/>
            <person name="Song X.-Z."/>
            <person name="Zhang L."/>
            <person name="Villasana D."/>
            <person name="Johnson A."/>
            <person name="Liu J."/>
            <person name="Liyanage D."/>
            <person name="Lorensuhewa L."/>
            <person name="Robinson T."/>
            <person name="Song A."/>
            <person name="Song B.-B."/>
            <person name="Dinh H."/>
            <person name="Thornton R."/>
            <person name="Coyle M."/>
            <person name="Francisco L."/>
            <person name="Jackson L."/>
            <person name="Javaid M."/>
            <person name="Korchina V."/>
            <person name="Kovar C."/>
            <person name="Mata R."/>
            <person name="Mathew T."/>
            <person name="Ngo R."/>
            <person name="Nguyen L."/>
            <person name="Nguyen N."/>
            <person name="Okwuonu G."/>
            <person name="Ongeri F."/>
            <person name="Pham C."/>
            <person name="Simmons D."/>
            <person name="Wilczek-Boney K."/>
            <person name="Hale W."/>
            <person name="Jakkamsetti A."/>
            <person name="Pham P."/>
            <person name="Ruth R."/>
            <person name="San Lucas F."/>
            <person name="Warren J."/>
            <person name="Zhang J."/>
            <person name="Zhao Z."/>
            <person name="Zhou C."/>
            <person name="Zhu D."/>
            <person name="Lee S."/>
            <person name="Bess C."/>
            <person name="Blankenburg K."/>
            <person name="Forbes L."/>
            <person name="Fu Q."/>
            <person name="Gubbala S."/>
            <person name="Hirani K."/>
            <person name="Jayaseelan J.C."/>
            <person name="Lara F."/>
            <person name="Munidasa M."/>
            <person name="Palculict T."/>
            <person name="Patil S."/>
            <person name="Pu L.-L."/>
            <person name="Saada N."/>
            <person name="Tang L."/>
            <person name="Weissenberger G."/>
            <person name="Zhu Y."/>
            <person name="Hemphill L."/>
            <person name="Shang Y."/>
            <person name="Youmans B."/>
            <person name="Ayvaz T."/>
            <person name="Ross M."/>
            <person name="Santibanez J."/>
            <person name="Aqrawi P."/>
            <person name="Gross S."/>
            <person name="Joshi V."/>
            <person name="Fowler G."/>
            <person name="Nazareth L."/>
            <person name="Reid J."/>
            <person name="Worley K."/>
            <person name="Petrosino J."/>
            <person name="Highlander S."/>
            <person name="Gibbs R."/>
        </authorList>
    </citation>
    <scope>NUCLEOTIDE SEQUENCE [LARGE SCALE GENOMIC DNA]</scope>
    <source>
        <strain evidence="1">ATCC 33707</strain>
    </source>
</reference>
<sequence>MTMTASLICEDFPTLAGRQEPHHLSVFDGDTSHGEKAIELGRRVGAIAMPWQKAAQHALLSTTPSGRWTHSTCCLLIPRQNGKSEVLILRCLYGLFKLGETIIYTAQRWKTARDGWKRMMSIIKSRSWLKKRVVRSTCSQGEGIIELESGASISFGTRSNDSGRGLTDVDLVVYDEAYNLTPGEISAMSFVQMAAKNPQRIYASSAVNQDEHPNGEVLASVRVRGLDREPGLYFAEYMAPEEMPRDAPETWRYANPSFGVIQTEEKILDIMRNLATPAGRKGFDVEALGRGDWPDPSDEQETWQIVAENQWHGLVDYPELVGTRAIGIARVGAQWVVAAAQRTDDDRIHVEVGYLRIAANPDIVDLIVRLDDVLEPCAIATDARSPAAVIEPLLKKAGIELIKSSTSQAALMGSGFVDDADDGLISHTGQRALDVALEAAGKRLLPRGDWVVDAAGDPAVAPLLAVVVARWALVTFESRATGPAAMPAWDGQEATGGQPSGPSDDFDALAVAF</sequence>
<dbReference type="RefSeq" id="WP_005515275.1">
    <property type="nucleotide sequence ID" value="NZ_CM001149.1"/>
</dbReference>
<accession>E9T0L0</accession>
<dbReference type="OrthoDB" id="3188010at2"/>